<dbReference type="WBParaSite" id="jg19299">
    <property type="protein sequence ID" value="jg19299"/>
    <property type="gene ID" value="jg19299"/>
</dbReference>
<keyword evidence="1" id="KW-1185">Reference proteome</keyword>
<dbReference type="AlphaFoldDB" id="A0A915DGT1"/>
<dbReference type="WBParaSite" id="jg19300">
    <property type="protein sequence ID" value="jg19300"/>
    <property type="gene ID" value="jg19300"/>
</dbReference>
<evidence type="ECO:0000313" key="1">
    <source>
        <dbReference type="Proteomes" id="UP000887574"/>
    </source>
</evidence>
<organism evidence="1 2">
    <name type="scientific">Ditylenchus dipsaci</name>
    <dbReference type="NCBI Taxonomy" id="166011"/>
    <lineage>
        <taxon>Eukaryota</taxon>
        <taxon>Metazoa</taxon>
        <taxon>Ecdysozoa</taxon>
        <taxon>Nematoda</taxon>
        <taxon>Chromadorea</taxon>
        <taxon>Rhabditida</taxon>
        <taxon>Tylenchina</taxon>
        <taxon>Tylenchomorpha</taxon>
        <taxon>Sphaerularioidea</taxon>
        <taxon>Anguinidae</taxon>
        <taxon>Anguininae</taxon>
        <taxon>Ditylenchus</taxon>
    </lineage>
</organism>
<evidence type="ECO:0000313" key="2">
    <source>
        <dbReference type="WBParaSite" id="jg19299"/>
    </source>
</evidence>
<reference evidence="2 3" key="1">
    <citation type="submission" date="2022-11" db="UniProtKB">
        <authorList>
            <consortium name="WormBaseParasite"/>
        </authorList>
    </citation>
    <scope>IDENTIFICATION</scope>
</reference>
<sequence>MSYQKEVKSFLFDWEPLLVATLKREDGQQSSGIFSRVYLEDWELVNLGADDNTAAVVEKLKELKVKLTGRQRFLLKVESLGFAHGFNFSKELAISESEGDTGAMDEGDESESHDRIATRYDDLDLFTDVKFKTFTPSFQPKRIQYKLQPNRPSVSDESVSDENTTAVSNVISKDDNMVNGDFDFDYDPVRDAKLVAKNANKLMKNDQQIMKYWFQRYRLFSKLNDGVLMDRGNLLCL</sequence>
<evidence type="ECO:0000313" key="3">
    <source>
        <dbReference type="WBParaSite" id="jg19300"/>
    </source>
</evidence>
<proteinExistence type="predicted"/>
<protein>
    <submittedName>
        <fullName evidence="2 3">Uncharacterized protein</fullName>
    </submittedName>
</protein>
<accession>A0A915DGT1</accession>
<name>A0A915DGT1_9BILA</name>
<dbReference type="Proteomes" id="UP000887574">
    <property type="component" value="Unplaced"/>
</dbReference>